<evidence type="ECO:0000256" key="1">
    <source>
        <dbReference type="SAM" id="Phobius"/>
    </source>
</evidence>
<name>A0ABN6J0F9_9CLOT</name>
<evidence type="ECO:0000313" key="3">
    <source>
        <dbReference type="Proteomes" id="UP000824633"/>
    </source>
</evidence>
<feature type="transmembrane region" description="Helical" evidence="1">
    <location>
        <begin position="137"/>
        <end position="161"/>
    </location>
</feature>
<evidence type="ECO:0000313" key="2">
    <source>
        <dbReference type="EMBL" id="BCZ46232.1"/>
    </source>
</evidence>
<dbReference type="RefSeq" id="WP_224037741.1">
    <property type="nucleotide sequence ID" value="NZ_AP024849.1"/>
</dbReference>
<keyword evidence="1" id="KW-1133">Transmembrane helix</keyword>
<gene>
    <name evidence="2" type="ORF">psyc5s11_22990</name>
</gene>
<keyword evidence="3" id="KW-1185">Reference proteome</keyword>
<reference evidence="3" key="1">
    <citation type="submission" date="2021-07" db="EMBL/GenBank/DDBJ databases">
        <title>Complete genome sequencing of a Clostridium isolate.</title>
        <authorList>
            <person name="Ueki A."/>
            <person name="Tonouchi A."/>
        </authorList>
    </citation>
    <scope>NUCLEOTIDE SEQUENCE [LARGE SCALE GENOMIC DNA]</scope>
    <source>
        <strain evidence="3">C5S11</strain>
    </source>
</reference>
<organism evidence="2 3">
    <name type="scientific">Clostridium gelidum</name>
    <dbReference type="NCBI Taxonomy" id="704125"/>
    <lineage>
        <taxon>Bacteria</taxon>
        <taxon>Bacillati</taxon>
        <taxon>Bacillota</taxon>
        <taxon>Clostridia</taxon>
        <taxon>Eubacteriales</taxon>
        <taxon>Clostridiaceae</taxon>
        <taxon>Clostridium</taxon>
    </lineage>
</organism>
<protein>
    <submittedName>
        <fullName evidence="2">Uncharacterized protein</fullName>
    </submittedName>
</protein>
<sequence>MAKTKNWELTVDGIEYNVEFYRKIFSRGLRVNGQDIPLQKSKTLGTTSETHFLLGSKNAILVIIGNKIDVALDGKYIDSGNDYVPVASMPKWAWIFIILNGLVIIGGGALPFLLAFLGVTISIRTSISAKMKFIPKLLICIVITIINYALIFTIIELAIAARGGNF</sequence>
<keyword evidence="1" id="KW-0812">Transmembrane</keyword>
<proteinExistence type="predicted"/>
<feature type="transmembrane region" description="Helical" evidence="1">
    <location>
        <begin position="92"/>
        <end position="117"/>
    </location>
</feature>
<keyword evidence="1" id="KW-0472">Membrane</keyword>
<dbReference type="Proteomes" id="UP000824633">
    <property type="component" value="Chromosome"/>
</dbReference>
<accession>A0ABN6J0F9</accession>
<dbReference type="EMBL" id="AP024849">
    <property type="protein sequence ID" value="BCZ46232.1"/>
    <property type="molecule type" value="Genomic_DNA"/>
</dbReference>